<sequence>MTDKDEIGQVSVKVLLSGLMDFRFHQYLTMQLLPVFYALLLLAALLVFAALNALAFWLSPIAGMVMLVITPLALIIVFAVIRAALEFLVMAYRIMQTVHSMDRIPSQVDNLNSKVDGISDDVDTFKSQIAHIQNKVDGVTDTISFLNVLSAPGRLSKKIFK</sequence>
<evidence type="ECO:0000313" key="3">
    <source>
        <dbReference type="Proteomes" id="UP000256774"/>
    </source>
</evidence>
<dbReference type="EMBL" id="QUNR01000003">
    <property type="protein sequence ID" value="REH37785.1"/>
    <property type="molecule type" value="Genomic_DNA"/>
</dbReference>
<reference evidence="2 3" key="1">
    <citation type="submission" date="2018-08" db="EMBL/GenBank/DDBJ databases">
        <title>Genomic Encyclopedia of Type Strains, Phase IV (KMG-IV): sequencing the most valuable type-strain genomes for metagenomic binning, comparative biology and taxonomic classification.</title>
        <authorList>
            <person name="Goeker M."/>
        </authorList>
    </citation>
    <scope>NUCLEOTIDE SEQUENCE [LARGE SCALE GENOMIC DNA]</scope>
    <source>
        <strain evidence="2 3">DSM 26022</strain>
    </source>
</reference>
<gene>
    <name evidence="2" type="ORF">DFR26_1568</name>
</gene>
<evidence type="ECO:0000313" key="2">
    <source>
        <dbReference type="EMBL" id="REH37785.1"/>
    </source>
</evidence>
<keyword evidence="1" id="KW-0472">Membrane</keyword>
<feature type="transmembrane region" description="Helical" evidence="1">
    <location>
        <begin position="64"/>
        <end position="85"/>
    </location>
</feature>
<evidence type="ECO:0000256" key="1">
    <source>
        <dbReference type="SAM" id="Phobius"/>
    </source>
</evidence>
<keyword evidence="3" id="KW-1185">Reference proteome</keyword>
<dbReference type="InterPro" id="IPR025557">
    <property type="entry name" value="DUF4282"/>
</dbReference>
<accession>A0A3E0H3P3</accession>
<dbReference type="RefSeq" id="WP_116208393.1">
    <property type="nucleotide sequence ID" value="NZ_QUNR01000003.1"/>
</dbReference>
<keyword evidence="1" id="KW-1133">Transmembrane helix</keyword>
<dbReference type="Pfam" id="PF14110">
    <property type="entry name" value="DUF4282"/>
    <property type="match status" value="1"/>
</dbReference>
<dbReference type="Gene3D" id="1.20.5.190">
    <property type="match status" value="1"/>
</dbReference>
<dbReference type="AlphaFoldDB" id="A0A3E0H3P3"/>
<comment type="caution">
    <text evidence="2">The sequence shown here is derived from an EMBL/GenBank/DDBJ whole genome shotgun (WGS) entry which is preliminary data.</text>
</comment>
<organism evidence="2 3">
    <name type="scientific">Paraperlucidibaca baekdonensis</name>
    <dbReference type="NCBI Taxonomy" id="748120"/>
    <lineage>
        <taxon>Bacteria</taxon>
        <taxon>Pseudomonadati</taxon>
        <taxon>Pseudomonadota</taxon>
        <taxon>Gammaproteobacteria</taxon>
        <taxon>Moraxellales</taxon>
        <taxon>Moraxellaceae</taxon>
        <taxon>Paraperlucidibaca</taxon>
    </lineage>
</organism>
<keyword evidence="1" id="KW-0812">Transmembrane</keyword>
<dbReference type="SUPFAM" id="SSF58042">
    <property type="entry name" value="Outer membrane lipoprotein"/>
    <property type="match status" value="1"/>
</dbReference>
<name>A0A3E0H3P3_9GAMM</name>
<dbReference type="Proteomes" id="UP000256774">
    <property type="component" value="Unassembled WGS sequence"/>
</dbReference>
<feature type="transmembrane region" description="Helical" evidence="1">
    <location>
        <begin position="32"/>
        <end position="58"/>
    </location>
</feature>
<proteinExistence type="predicted"/>
<dbReference type="OrthoDB" id="6077828at2"/>
<protein>
    <submittedName>
        <fullName evidence="2">Uncharacterized protein DUF4282</fullName>
    </submittedName>
</protein>